<evidence type="ECO:0000313" key="12">
    <source>
        <dbReference type="EMBL" id="CAB4611879.1"/>
    </source>
</evidence>
<dbReference type="InterPro" id="IPR036034">
    <property type="entry name" value="PDZ_sf"/>
</dbReference>
<dbReference type="EMBL" id="CAEZVB010000001">
    <property type="protein sequence ID" value="CAB4611879.1"/>
    <property type="molecule type" value="Genomic_DNA"/>
</dbReference>
<dbReference type="PANTHER" id="PTHR42837">
    <property type="entry name" value="REGULATOR OF SIGMA-E PROTEASE RSEP"/>
    <property type="match status" value="1"/>
</dbReference>
<dbReference type="PANTHER" id="PTHR42837:SF2">
    <property type="entry name" value="MEMBRANE METALLOPROTEASE ARASP2, CHLOROPLASTIC-RELATED"/>
    <property type="match status" value="1"/>
</dbReference>
<protein>
    <submittedName>
        <fullName evidence="12">Unannotated protein</fullName>
    </submittedName>
</protein>
<reference evidence="12" key="1">
    <citation type="submission" date="2020-05" db="EMBL/GenBank/DDBJ databases">
        <authorList>
            <person name="Chiriac C."/>
            <person name="Salcher M."/>
            <person name="Ghai R."/>
            <person name="Kavagutti S V."/>
        </authorList>
    </citation>
    <scope>NUCLEOTIDE SEQUENCE</scope>
</reference>
<feature type="domain" description="Peptidase M50" evidence="11">
    <location>
        <begin position="10"/>
        <end position="396"/>
    </location>
</feature>
<evidence type="ECO:0000256" key="6">
    <source>
        <dbReference type="ARBA" id="ARBA00022833"/>
    </source>
</evidence>
<keyword evidence="5" id="KW-0378">Hydrolase</keyword>
<feature type="transmembrane region" description="Helical" evidence="10">
    <location>
        <begin position="126"/>
        <end position="153"/>
    </location>
</feature>
<evidence type="ECO:0000256" key="8">
    <source>
        <dbReference type="ARBA" id="ARBA00023049"/>
    </source>
</evidence>
<keyword evidence="8" id="KW-0482">Metalloprotease</keyword>
<evidence type="ECO:0000256" key="9">
    <source>
        <dbReference type="ARBA" id="ARBA00023136"/>
    </source>
</evidence>
<dbReference type="AlphaFoldDB" id="A0A6J6HJ11"/>
<dbReference type="CDD" id="cd06163">
    <property type="entry name" value="S2P-M50_PDZ_RseP-like"/>
    <property type="match status" value="1"/>
</dbReference>
<dbReference type="Pfam" id="PF02163">
    <property type="entry name" value="Peptidase_M50"/>
    <property type="match status" value="1"/>
</dbReference>
<keyword evidence="3" id="KW-0645">Protease</keyword>
<name>A0A6J6HJ11_9ZZZZ</name>
<dbReference type="GO" id="GO:0006508">
    <property type="term" value="P:proteolysis"/>
    <property type="evidence" value="ECO:0007669"/>
    <property type="project" value="UniProtKB-KW"/>
</dbReference>
<evidence type="ECO:0000313" key="13">
    <source>
        <dbReference type="EMBL" id="CAB4912393.1"/>
    </source>
</evidence>
<dbReference type="GO" id="GO:0016020">
    <property type="term" value="C:membrane"/>
    <property type="evidence" value="ECO:0007669"/>
    <property type="project" value="UniProtKB-SubCell"/>
</dbReference>
<organism evidence="12">
    <name type="scientific">freshwater metagenome</name>
    <dbReference type="NCBI Taxonomy" id="449393"/>
    <lineage>
        <taxon>unclassified sequences</taxon>
        <taxon>metagenomes</taxon>
        <taxon>ecological metagenomes</taxon>
    </lineage>
</organism>
<dbReference type="EMBL" id="CAFBMO010000055">
    <property type="protein sequence ID" value="CAB4912393.1"/>
    <property type="molecule type" value="Genomic_DNA"/>
</dbReference>
<evidence type="ECO:0000256" key="5">
    <source>
        <dbReference type="ARBA" id="ARBA00022801"/>
    </source>
</evidence>
<keyword evidence="7 10" id="KW-1133">Transmembrane helix</keyword>
<evidence type="ECO:0000256" key="4">
    <source>
        <dbReference type="ARBA" id="ARBA00022692"/>
    </source>
</evidence>
<proteinExistence type="predicted"/>
<evidence type="ECO:0000256" key="10">
    <source>
        <dbReference type="SAM" id="Phobius"/>
    </source>
</evidence>
<evidence type="ECO:0000256" key="3">
    <source>
        <dbReference type="ARBA" id="ARBA00022670"/>
    </source>
</evidence>
<keyword evidence="9 10" id="KW-0472">Membrane</keyword>
<dbReference type="Gene3D" id="2.30.42.10">
    <property type="match status" value="1"/>
</dbReference>
<keyword evidence="4 10" id="KW-0812">Transmembrane</keyword>
<gene>
    <name evidence="12" type="ORF">UFOPK1908_00102</name>
    <name evidence="13" type="ORF">UFOPK3576_01214</name>
</gene>
<dbReference type="InterPro" id="IPR004387">
    <property type="entry name" value="Pept_M50_Zn"/>
</dbReference>
<evidence type="ECO:0000259" key="11">
    <source>
        <dbReference type="Pfam" id="PF02163"/>
    </source>
</evidence>
<evidence type="ECO:0000256" key="1">
    <source>
        <dbReference type="ARBA" id="ARBA00001947"/>
    </source>
</evidence>
<dbReference type="SUPFAM" id="SSF50156">
    <property type="entry name" value="PDZ domain-like"/>
    <property type="match status" value="1"/>
</dbReference>
<sequence>MAEVIGIVIFALLIALSIALHELGHFIPAKRFGVKVTEFMIGFGPGIWKKTKGETTYGLKAIPLGGYVRMIGMLPPLKNDPEGQLRRSSTGRFASMISDARQQSLEEVGPGDENRVFYKLPVRKRVIIMLGGITMNLLFAAVLFSIVLVGIGLPKPSLEVGSVVVCTPSVTHPTGAPLPSGNCPTGTEKTPAVQAGLLKGDLIATVNGVKVPNWEAVSSQLRQSPGRSVVFGVNRNGTIVVVPVAVTSIDRPEFDEVGNPTGKTAPSGFVGISPGVEYVAQPWTSVPSYMWEITTASAQALVTLPARLYELVKDTLIGGGERAVDGPVSVVGVSRLGGDIAAMDQPILGKVATFLSLAAALNLFLALFNLLPILPLDGGHVAGALYEAVRRWFAKVRGKPDPGPADVARLLPVAYVMAILLVGMGVIVIWADLVKPISLG</sequence>
<comment type="cofactor">
    <cofactor evidence="1">
        <name>Zn(2+)</name>
        <dbReference type="ChEBI" id="CHEBI:29105"/>
    </cofactor>
</comment>
<dbReference type="GO" id="GO:0004222">
    <property type="term" value="F:metalloendopeptidase activity"/>
    <property type="evidence" value="ECO:0007669"/>
    <property type="project" value="InterPro"/>
</dbReference>
<comment type="subcellular location">
    <subcellularLocation>
        <location evidence="2">Membrane</location>
        <topology evidence="2">Multi-pass membrane protein</topology>
    </subcellularLocation>
</comment>
<keyword evidence="6" id="KW-0862">Zinc</keyword>
<evidence type="ECO:0000256" key="2">
    <source>
        <dbReference type="ARBA" id="ARBA00004141"/>
    </source>
</evidence>
<evidence type="ECO:0000256" key="7">
    <source>
        <dbReference type="ARBA" id="ARBA00022989"/>
    </source>
</evidence>
<accession>A0A6J6HJ11</accession>
<feature type="transmembrane region" description="Helical" evidence="10">
    <location>
        <begin position="413"/>
        <end position="434"/>
    </location>
</feature>
<dbReference type="InterPro" id="IPR008915">
    <property type="entry name" value="Peptidase_M50"/>
</dbReference>